<name>B8G3C2_CHLAD</name>
<organism evidence="2 3">
    <name type="scientific">Chloroflexus aggregans (strain MD-66 / DSM 9485)</name>
    <dbReference type="NCBI Taxonomy" id="326427"/>
    <lineage>
        <taxon>Bacteria</taxon>
        <taxon>Bacillati</taxon>
        <taxon>Chloroflexota</taxon>
        <taxon>Chloroflexia</taxon>
        <taxon>Chloroflexales</taxon>
        <taxon>Chloroflexineae</taxon>
        <taxon>Chloroflexaceae</taxon>
        <taxon>Chloroflexus</taxon>
    </lineage>
</organism>
<keyword evidence="1" id="KW-0472">Membrane</keyword>
<protein>
    <submittedName>
        <fullName evidence="2">Uncharacterized protein</fullName>
    </submittedName>
</protein>
<evidence type="ECO:0000313" key="2">
    <source>
        <dbReference type="EMBL" id="ACL25295.1"/>
    </source>
</evidence>
<dbReference type="AlphaFoldDB" id="B8G3C2"/>
<sequence>MPPVYRRALLAMLGLICVVISVVIAFQQPFGLWHWVWLAMAGAFLYALRRN</sequence>
<evidence type="ECO:0000256" key="1">
    <source>
        <dbReference type="SAM" id="Phobius"/>
    </source>
</evidence>
<dbReference type="Proteomes" id="UP000002508">
    <property type="component" value="Chromosome"/>
</dbReference>
<dbReference type="HOGENOM" id="CLU_3097026_0_0_0"/>
<keyword evidence="1" id="KW-1133">Transmembrane helix</keyword>
<dbReference type="EMBL" id="CP001337">
    <property type="protein sequence ID" value="ACL25295.1"/>
    <property type="molecule type" value="Genomic_DNA"/>
</dbReference>
<dbReference type="KEGG" id="cag:Cagg_2422"/>
<keyword evidence="3" id="KW-1185">Reference proteome</keyword>
<keyword evidence="1" id="KW-0812">Transmembrane</keyword>
<feature type="transmembrane region" description="Helical" evidence="1">
    <location>
        <begin position="7"/>
        <end position="26"/>
    </location>
</feature>
<proteinExistence type="predicted"/>
<reference evidence="2" key="1">
    <citation type="submission" date="2008-12" db="EMBL/GenBank/DDBJ databases">
        <title>Complete sequence of Chloroflexus aggregans DSM 9485.</title>
        <authorList>
            <consortium name="US DOE Joint Genome Institute"/>
            <person name="Lucas S."/>
            <person name="Copeland A."/>
            <person name="Lapidus A."/>
            <person name="Glavina del Rio T."/>
            <person name="Dalin E."/>
            <person name="Tice H."/>
            <person name="Pitluck S."/>
            <person name="Foster B."/>
            <person name="Larimer F."/>
            <person name="Land M."/>
            <person name="Hauser L."/>
            <person name="Kyrpides N."/>
            <person name="Mikhailova N."/>
            <person name="Bryant D."/>
            <person name="Richardson P."/>
        </authorList>
    </citation>
    <scope>NUCLEOTIDE SEQUENCE</scope>
    <source>
        <strain evidence="2">DSM 9485</strain>
    </source>
</reference>
<evidence type="ECO:0000313" key="3">
    <source>
        <dbReference type="Proteomes" id="UP000002508"/>
    </source>
</evidence>
<feature type="transmembrane region" description="Helical" evidence="1">
    <location>
        <begin position="32"/>
        <end position="48"/>
    </location>
</feature>
<dbReference type="STRING" id="326427.Cagg_2422"/>
<accession>B8G3C2</accession>
<gene>
    <name evidence="2" type="ordered locus">Cagg_2422</name>
</gene>